<dbReference type="Proteomes" id="UP000681722">
    <property type="component" value="Unassembled WGS sequence"/>
</dbReference>
<evidence type="ECO:0000313" key="5">
    <source>
        <dbReference type="EMBL" id="CAF1389133.1"/>
    </source>
</evidence>
<dbReference type="InterPro" id="IPR036397">
    <property type="entry name" value="RNaseH_sf"/>
</dbReference>
<protein>
    <recommendedName>
        <fullName evidence="4">B box-type domain-containing protein</fullName>
    </recommendedName>
</protein>
<dbReference type="GO" id="GO:0008270">
    <property type="term" value="F:zinc ion binding"/>
    <property type="evidence" value="ECO:0007669"/>
    <property type="project" value="UniProtKB-KW"/>
</dbReference>
<feature type="domain" description="B box-type" evidence="4">
    <location>
        <begin position="296"/>
        <end position="342"/>
    </location>
</feature>
<sequence length="542" mass="62769">FGKNIGSRCPVETIEYVDENGATKVIDCYFKHGANKDKSKGLLELYKDLGVKLPAKVKLDKILEILSKHRAFHNVTKLEMLAIKYNVKIIYCPKYHCELNAIEGLWCNQKAFIRSRTDQSFEKMIKLISDSRTHFVERKIALKLFRRFWRSIEAYSQAPVLLARRQQQQQEVLPKAPPRYGRQRRPADFAPSEISELYLMPTAWQPRYGSDFSTIPCLSRSVSFHMNDRREQESSPQGISTERSQIPKTACGSYNNNANTGVIRESDVIGLPLNRAVKDMVELFSKMNMSSTARGQQQVSCDNCSDKTALHWCEKCVKHYCSLCVREVHLLKVFQSHVSVPIAEKSSSFCTVHPDEKIKEHEFVRVQEAATEAKALMERKLREMRTMKQDLQHLNRISEEKVKVQQKENENTRNAIEHTISRMQTLLDMRKQVLIKQIDDDERAEISALQNQNQYIRNKMNSVDLINHCTRELVERNNNIHILKVKDDLLNSYKMLRREYKSLNFDSNTTTLQFNSAPATLAQFEQDISKLGVLQWKSTSIC</sequence>
<gene>
    <name evidence="5" type="ORF">GPM918_LOCUS32710</name>
    <name evidence="6" type="ORF">SRO942_LOCUS33383</name>
</gene>
<dbReference type="EMBL" id="CAJOBC010082288">
    <property type="protein sequence ID" value="CAF4283870.1"/>
    <property type="molecule type" value="Genomic_DNA"/>
</dbReference>
<evidence type="ECO:0000313" key="6">
    <source>
        <dbReference type="EMBL" id="CAF4283870.1"/>
    </source>
</evidence>
<feature type="region of interest" description="Disordered" evidence="3">
    <location>
        <begin position="227"/>
        <end position="251"/>
    </location>
</feature>
<comment type="caution">
    <text evidence="5">The sequence shown here is derived from an EMBL/GenBank/DDBJ whole genome shotgun (WGS) entry which is preliminary data.</text>
</comment>
<dbReference type="PANTHER" id="PTHR25462">
    <property type="entry name" value="BONUS, ISOFORM C-RELATED"/>
    <property type="match status" value="1"/>
</dbReference>
<dbReference type="GO" id="GO:0003676">
    <property type="term" value="F:nucleic acid binding"/>
    <property type="evidence" value="ECO:0007669"/>
    <property type="project" value="InterPro"/>
</dbReference>
<feature type="compositionally biased region" description="Polar residues" evidence="3">
    <location>
        <begin position="234"/>
        <end position="251"/>
    </location>
</feature>
<accession>A0A815K194</accession>
<dbReference type="InterPro" id="IPR000315">
    <property type="entry name" value="Znf_B-box"/>
</dbReference>
<keyword evidence="1" id="KW-0863">Zinc-finger</keyword>
<dbReference type="CDD" id="cd19757">
    <property type="entry name" value="Bbox1"/>
    <property type="match status" value="1"/>
</dbReference>
<name>A0A815K194_9BILA</name>
<evidence type="ECO:0000256" key="2">
    <source>
        <dbReference type="SAM" id="Coils"/>
    </source>
</evidence>
<dbReference type="OrthoDB" id="10039611at2759"/>
<evidence type="ECO:0000256" key="1">
    <source>
        <dbReference type="PROSITE-ProRule" id="PRU00024"/>
    </source>
</evidence>
<feature type="non-terminal residue" evidence="5">
    <location>
        <position position="542"/>
    </location>
</feature>
<dbReference type="EMBL" id="CAJNOQ010016881">
    <property type="protein sequence ID" value="CAF1389133.1"/>
    <property type="molecule type" value="Genomic_DNA"/>
</dbReference>
<evidence type="ECO:0000259" key="4">
    <source>
        <dbReference type="PROSITE" id="PS50119"/>
    </source>
</evidence>
<evidence type="ECO:0000256" key="3">
    <source>
        <dbReference type="SAM" id="MobiDB-lite"/>
    </source>
</evidence>
<proteinExistence type="predicted"/>
<feature type="coiled-coil region" evidence="2">
    <location>
        <begin position="370"/>
        <end position="397"/>
    </location>
</feature>
<evidence type="ECO:0000313" key="7">
    <source>
        <dbReference type="Proteomes" id="UP000663829"/>
    </source>
</evidence>
<dbReference type="Gene3D" id="3.30.420.10">
    <property type="entry name" value="Ribonuclease H-like superfamily/Ribonuclease H"/>
    <property type="match status" value="1"/>
</dbReference>
<keyword evidence="7" id="KW-1185">Reference proteome</keyword>
<organism evidence="5 7">
    <name type="scientific">Didymodactylos carnosus</name>
    <dbReference type="NCBI Taxonomy" id="1234261"/>
    <lineage>
        <taxon>Eukaryota</taxon>
        <taxon>Metazoa</taxon>
        <taxon>Spiralia</taxon>
        <taxon>Gnathifera</taxon>
        <taxon>Rotifera</taxon>
        <taxon>Eurotatoria</taxon>
        <taxon>Bdelloidea</taxon>
        <taxon>Philodinida</taxon>
        <taxon>Philodinidae</taxon>
        <taxon>Didymodactylos</taxon>
    </lineage>
</organism>
<reference evidence="5" key="1">
    <citation type="submission" date="2021-02" db="EMBL/GenBank/DDBJ databases">
        <authorList>
            <person name="Nowell W R."/>
        </authorList>
    </citation>
    <scope>NUCLEOTIDE SEQUENCE</scope>
</reference>
<dbReference type="AlphaFoldDB" id="A0A815K194"/>
<keyword evidence="1" id="KW-0862">Zinc</keyword>
<dbReference type="PANTHER" id="PTHR25462:SF296">
    <property type="entry name" value="MEIOTIC P26, ISOFORM F"/>
    <property type="match status" value="1"/>
</dbReference>
<dbReference type="Proteomes" id="UP000663829">
    <property type="component" value="Unassembled WGS sequence"/>
</dbReference>
<dbReference type="Gene3D" id="4.10.830.40">
    <property type="match status" value="1"/>
</dbReference>
<dbReference type="InterPro" id="IPR047153">
    <property type="entry name" value="TRIM45/56/19-like"/>
</dbReference>
<keyword evidence="1" id="KW-0479">Metal-binding</keyword>
<dbReference type="PROSITE" id="PS50119">
    <property type="entry name" value="ZF_BBOX"/>
    <property type="match status" value="1"/>
</dbReference>
<keyword evidence="2" id="KW-0175">Coiled coil</keyword>